<evidence type="ECO:0000256" key="5">
    <source>
        <dbReference type="ARBA" id="ARBA00023040"/>
    </source>
</evidence>
<organism evidence="10 11">
    <name type="scientific">Paramuricea clavata</name>
    <name type="common">Red gorgonian</name>
    <name type="synonym">Violescent sea-whip</name>
    <dbReference type="NCBI Taxonomy" id="317549"/>
    <lineage>
        <taxon>Eukaryota</taxon>
        <taxon>Metazoa</taxon>
        <taxon>Cnidaria</taxon>
        <taxon>Anthozoa</taxon>
        <taxon>Octocorallia</taxon>
        <taxon>Malacalcyonacea</taxon>
        <taxon>Plexauridae</taxon>
        <taxon>Paramuricea</taxon>
    </lineage>
</organism>
<evidence type="ECO:0000256" key="8">
    <source>
        <dbReference type="ARBA" id="ARBA00023224"/>
    </source>
</evidence>
<keyword evidence="3 9" id="KW-0812">Transmembrane</keyword>
<evidence type="ECO:0000313" key="11">
    <source>
        <dbReference type="Proteomes" id="UP001152795"/>
    </source>
</evidence>
<evidence type="ECO:0000313" key="10">
    <source>
        <dbReference type="EMBL" id="CAB3992873.1"/>
    </source>
</evidence>
<dbReference type="GO" id="GO:0004930">
    <property type="term" value="F:G protein-coupled receptor activity"/>
    <property type="evidence" value="ECO:0007669"/>
    <property type="project" value="UniProtKB-KW"/>
</dbReference>
<keyword evidence="7 9" id="KW-0675">Receptor</keyword>
<name>A0A7D9HXR6_PARCT</name>
<comment type="caution">
    <text evidence="10">The sequence shown here is derived from an EMBL/GenBank/DDBJ whole genome shotgun (WGS) entry which is preliminary data.</text>
</comment>
<evidence type="ECO:0000256" key="6">
    <source>
        <dbReference type="ARBA" id="ARBA00023136"/>
    </source>
</evidence>
<evidence type="ECO:0000256" key="4">
    <source>
        <dbReference type="ARBA" id="ARBA00022989"/>
    </source>
</evidence>
<dbReference type="Pfam" id="PF00001">
    <property type="entry name" value="7tm_1"/>
    <property type="match status" value="1"/>
</dbReference>
<gene>
    <name evidence="10" type="ORF">PACLA_8A054137</name>
</gene>
<dbReference type="InterPro" id="IPR000276">
    <property type="entry name" value="GPCR_Rhodpsn"/>
</dbReference>
<dbReference type="AlphaFoldDB" id="A0A7D9HXR6"/>
<dbReference type="PRINTS" id="PR00237">
    <property type="entry name" value="GPCRRHODOPSN"/>
</dbReference>
<dbReference type="PROSITE" id="PS50262">
    <property type="entry name" value="G_PROTEIN_RECEP_F1_2"/>
    <property type="match status" value="1"/>
</dbReference>
<keyword evidence="2" id="KW-1003">Cell membrane</keyword>
<keyword evidence="8 9" id="KW-0807">Transducer</keyword>
<evidence type="ECO:0000256" key="2">
    <source>
        <dbReference type="ARBA" id="ARBA00022475"/>
    </source>
</evidence>
<dbReference type="CDD" id="cd00637">
    <property type="entry name" value="7tm_classA_rhodopsin-like"/>
    <property type="match status" value="1"/>
</dbReference>
<dbReference type="InterPro" id="IPR017452">
    <property type="entry name" value="GPCR_Rhodpsn_7TM"/>
</dbReference>
<keyword evidence="4" id="KW-1133">Transmembrane helix</keyword>
<accession>A0A7D9HXR6</accession>
<dbReference type="PANTHER" id="PTHR24249:SF372">
    <property type="entry name" value="G-PROTEIN COUPLED RECEPTORS FAMILY 1 PROFILE DOMAIN-CONTAINING PROTEIN"/>
    <property type="match status" value="1"/>
</dbReference>
<dbReference type="OrthoDB" id="5959645at2759"/>
<evidence type="ECO:0000256" key="9">
    <source>
        <dbReference type="RuleBase" id="RU000688"/>
    </source>
</evidence>
<reference evidence="10" key="1">
    <citation type="submission" date="2020-04" db="EMBL/GenBank/DDBJ databases">
        <authorList>
            <person name="Alioto T."/>
            <person name="Alioto T."/>
            <person name="Gomez Garrido J."/>
        </authorList>
    </citation>
    <scope>NUCLEOTIDE SEQUENCE</scope>
    <source>
        <strain evidence="10">A484AB</strain>
    </source>
</reference>
<dbReference type="Gene3D" id="1.20.1070.10">
    <property type="entry name" value="Rhodopsin 7-helix transmembrane proteins"/>
    <property type="match status" value="1"/>
</dbReference>
<evidence type="ECO:0000256" key="1">
    <source>
        <dbReference type="ARBA" id="ARBA00004651"/>
    </source>
</evidence>
<sequence>MDGSGFINITEICEKNHTQLTAEEFDIWLEGYCDAPASTTERHIEIAPSTPSTMGYVVYYSILVFGGITLNLLVMITIFSRNRLRTVPNAFMVSLSVADFLMATVAIPLRIMERLDKNNNYVMTSILFPCIGVASIFSLCCVTLDRYMHIRHPLNYEKHMNKMRAVGIVVGLWVFSILQASVFFLVNENRYNEAIYNDVRLAYCFVIPAIFISVTYAKLFLIARSHARVIATTSVTIPDRPWTQKKDFKILKIIALIVGTFVLCWFPFLLAVSYELHTEDLGREFYLFMGIAECFACSTCVLNPVIYGLLRRDLRISMRYVAACKRESIEESQSL</sequence>
<proteinExistence type="inferred from homology"/>
<comment type="similarity">
    <text evidence="9">Belongs to the G-protein coupled receptor 1 family.</text>
</comment>
<dbReference type="Proteomes" id="UP001152795">
    <property type="component" value="Unassembled WGS sequence"/>
</dbReference>
<dbReference type="EMBL" id="CACRXK020002140">
    <property type="protein sequence ID" value="CAB3992873.1"/>
    <property type="molecule type" value="Genomic_DNA"/>
</dbReference>
<dbReference type="InterPro" id="IPR050569">
    <property type="entry name" value="TAAR"/>
</dbReference>
<protein>
    <submittedName>
        <fullName evidence="10">Histamine H2 receptor-like</fullName>
    </submittedName>
</protein>
<dbReference type="PROSITE" id="PS00237">
    <property type="entry name" value="G_PROTEIN_RECEP_F1_1"/>
    <property type="match status" value="1"/>
</dbReference>
<keyword evidence="6" id="KW-0472">Membrane</keyword>
<keyword evidence="5 9" id="KW-0297">G-protein coupled receptor</keyword>
<evidence type="ECO:0000256" key="3">
    <source>
        <dbReference type="ARBA" id="ARBA00022692"/>
    </source>
</evidence>
<dbReference type="PANTHER" id="PTHR24249">
    <property type="entry name" value="HISTAMINE RECEPTOR-RELATED G-PROTEIN COUPLED RECEPTOR"/>
    <property type="match status" value="1"/>
</dbReference>
<keyword evidence="11" id="KW-1185">Reference proteome</keyword>
<dbReference type="SUPFAM" id="SSF81321">
    <property type="entry name" value="Family A G protein-coupled receptor-like"/>
    <property type="match status" value="1"/>
</dbReference>
<evidence type="ECO:0000256" key="7">
    <source>
        <dbReference type="ARBA" id="ARBA00023170"/>
    </source>
</evidence>
<dbReference type="GO" id="GO:0005886">
    <property type="term" value="C:plasma membrane"/>
    <property type="evidence" value="ECO:0007669"/>
    <property type="project" value="UniProtKB-SubCell"/>
</dbReference>
<comment type="subcellular location">
    <subcellularLocation>
        <location evidence="1">Cell membrane</location>
        <topology evidence="1">Multi-pass membrane protein</topology>
    </subcellularLocation>
</comment>